<feature type="compositionally biased region" description="Polar residues" evidence="1">
    <location>
        <begin position="27"/>
        <end position="40"/>
    </location>
</feature>
<organism evidence="2 3">
    <name type="scientific">Aspergillus avenaceus</name>
    <dbReference type="NCBI Taxonomy" id="36643"/>
    <lineage>
        <taxon>Eukaryota</taxon>
        <taxon>Fungi</taxon>
        <taxon>Dikarya</taxon>
        <taxon>Ascomycota</taxon>
        <taxon>Pezizomycotina</taxon>
        <taxon>Eurotiomycetes</taxon>
        <taxon>Eurotiomycetidae</taxon>
        <taxon>Eurotiales</taxon>
        <taxon>Aspergillaceae</taxon>
        <taxon>Aspergillus</taxon>
        <taxon>Aspergillus subgen. Circumdati</taxon>
    </lineage>
</organism>
<evidence type="ECO:0000256" key="1">
    <source>
        <dbReference type="SAM" id="MobiDB-lite"/>
    </source>
</evidence>
<keyword evidence="3" id="KW-1185">Reference proteome</keyword>
<gene>
    <name evidence="2" type="ORF">BDV25DRAFT_10298</name>
</gene>
<dbReference type="AlphaFoldDB" id="A0A5N6TRA9"/>
<evidence type="ECO:0000313" key="3">
    <source>
        <dbReference type="Proteomes" id="UP000325780"/>
    </source>
</evidence>
<dbReference type="Proteomes" id="UP000325780">
    <property type="component" value="Unassembled WGS sequence"/>
</dbReference>
<protein>
    <submittedName>
        <fullName evidence="2">Uncharacterized protein</fullName>
    </submittedName>
</protein>
<evidence type="ECO:0000313" key="2">
    <source>
        <dbReference type="EMBL" id="KAE8148865.1"/>
    </source>
</evidence>
<accession>A0A5N6TRA9</accession>
<name>A0A5N6TRA9_ASPAV</name>
<dbReference type="OrthoDB" id="2740448at2759"/>
<sequence length="191" mass="21100">MMASSSSSSSSSSPSPISSGDQHTKDSIQPPSAPQTTISDLKDSTISPDLWYRIHVLIFDLCNFSKSASRDRLESVIDPSYIGKPHFSPEEAEKIKGTVIGTGGRTFSQAMEEGLNERLERRSKKRIESGDFRVCAAHDLAPLMGRALGIDLKQMKMDKQFAKLVEENGINLNGRTWGGLKKKTFAPRRKK</sequence>
<feature type="region of interest" description="Disordered" evidence="1">
    <location>
        <begin position="1"/>
        <end position="40"/>
    </location>
</feature>
<reference evidence="2 3" key="1">
    <citation type="submission" date="2019-04" db="EMBL/GenBank/DDBJ databases">
        <title>Friends and foes A comparative genomics study of 23 Aspergillus species from section Flavi.</title>
        <authorList>
            <consortium name="DOE Joint Genome Institute"/>
            <person name="Kjaerbolling I."/>
            <person name="Vesth T."/>
            <person name="Frisvad J.C."/>
            <person name="Nybo J.L."/>
            <person name="Theobald S."/>
            <person name="Kildgaard S."/>
            <person name="Isbrandt T."/>
            <person name="Kuo A."/>
            <person name="Sato A."/>
            <person name="Lyhne E.K."/>
            <person name="Kogle M.E."/>
            <person name="Wiebenga A."/>
            <person name="Kun R.S."/>
            <person name="Lubbers R.J."/>
            <person name="Makela M.R."/>
            <person name="Barry K."/>
            <person name="Chovatia M."/>
            <person name="Clum A."/>
            <person name="Daum C."/>
            <person name="Haridas S."/>
            <person name="He G."/>
            <person name="LaButti K."/>
            <person name="Lipzen A."/>
            <person name="Mondo S."/>
            <person name="Riley R."/>
            <person name="Salamov A."/>
            <person name="Simmons B.A."/>
            <person name="Magnuson J.K."/>
            <person name="Henrissat B."/>
            <person name="Mortensen U.H."/>
            <person name="Larsen T.O."/>
            <person name="Devries R.P."/>
            <person name="Grigoriev I.V."/>
            <person name="Machida M."/>
            <person name="Baker S.E."/>
            <person name="Andersen M.R."/>
        </authorList>
    </citation>
    <scope>NUCLEOTIDE SEQUENCE [LARGE SCALE GENOMIC DNA]</scope>
    <source>
        <strain evidence="2 3">IBT 18842</strain>
    </source>
</reference>
<dbReference type="EMBL" id="ML742143">
    <property type="protein sequence ID" value="KAE8148865.1"/>
    <property type="molecule type" value="Genomic_DNA"/>
</dbReference>
<feature type="compositionally biased region" description="Low complexity" evidence="1">
    <location>
        <begin position="1"/>
        <end position="19"/>
    </location>
</feature>
<proteinExistence type="predicted"/>